<feature type="transmembrane region" description="Helical" evidence="1">
    <location>
        <begin position="148"/>
        <end position="171"/>
    </location>
</feature>
<reference evidence="2" key="1">
    <citation type="submission" date="2017-10" db="EMBL/GenBank/DDBJ databases">
        <title>Paulinella longichromatophora chromatophore genome.</title>
        <authorList>
            <person name="Lhee D."/>
            <person name="Yoon H.S."/>
        </authorList>
    </citation>
    <scope>NUCLEOTIDE SEQUENCE</scope>
</reference>
<keyword evidence="1" id="KW-0812">Transmembrane</keyword>
<proteinExistence type="predicted"/>
<feature type="transmembrane region" description="Helical" evidence="1">
    <location>
        <begin position="7"/>
        <end position="26"/>
    </location>
</feature>
<evidence type="ECO:0000256" key="1">
    <source>
        <dbReference type="SAM" id="Phobius"/>
    </source>
</evidence>
<feature type="transmembrane region" description="Helical" evidence="1">
    <location>
        <begin position="32"/>
        <end position="51"/>
    </location>
</feature>
<keyword evidence="2" id="KW-0934">Plastid</keyword>
<dbReference type="EMBL" id="MG264610">
    <property type="protein sequence ID" value="AUG32690.1"/>
    <property type="molecule type" value="Genomic_DNA"/>
</dbReference>
<accession>A0A2H4ZQ89</accession>
<keyword evidence="1" id="KW-0472">Membrane</keyword>
<sequence>MVFPLSPLIRATLVLLYIATVLPLPVMAPNQLRFEIVLLLLIGILLIWSLLSEQITIDRLKIRRSYPAWCLWFSSNQWEVNWNDIQKITPVQSSQGGWVYYIISKHNKAHLLPQRIARFNEFINQFKQLSGIEFLSVSQLTPPWTYQLLRALSCLIIAAELLTFFLIRFIFI</sequence>
<dbReference type="AlphaFoldDB" id="A0A2H4ZQ89"/>
<protein>
    <submittedName>
        <fullName evidence="2">Uncharacterized protein</fullName>
    </submittedName>
</protein>
<organism evidence="2">
    <name type="scientific">Paulinella longichromatophora</name>
    <dbReference type="NCBI Taxonomy" id="1708747"/>
    <lineage>
        <taxon>Eukaryota</taxon>
        <taxon>Sar</taxon>
        <taxon>Rhizaria</taxon>
        <taxon>Cercozoa</taxon>
        <taxon>Imbricatea</taxon>
        <taxon>Silicofilosea</taxon>
        <taxon>Euglyphida</taxon>
        <taxon>Paulinellidae</taxon>
        <taxon>Paulinella</taxon>
    </lineage>
</organism>
<gene>
    <name evidence="2" type="ORF">PLO_714</name>
</gene>
<evidence type="ECO:0000313" key="2">
    <source>
        <dbReference type="EMBL" id="AUG32690.1"/>
    </source>
</evidence>
<name>A0A2H4ZQ89_9EUKA</name>
<keyword evidence="1" id="KW-1133">Transmembrane helix</keyword>
<geneLocation type="plastid" evidence="2"/>